<dbReference type="InterPro" id="IPR006016">
    <property type="entry name" value="UspA"/>
</dbReference>
<keyword evidence="3 10" id="KW-0862">Zinc</keyword>
<dbReference type="InterPro" id="IPR036407">
    <property type="entry name" value="DM_DNA-bd_sf"/>
</dbReference>
<feature type="compositionally biased region" description="Pro residues" evidence="11">
    <location>
        <begin position="1077"/>
        <end position="1090"/>
    </location>
</feature>
<dbReference type="Gene3D" id="2.60.40.10">
    <property type="entry name" value="Immunoglobulins"/>
    <property type="match status" value="3"/>
</dbReference>
<dbReference type="PANTHER" id="PTHR11640">
    <property type="entry name" value="NEPHRIN"/>
    <property type="match status" value="1"/>
</dbReference>
<dbReference type="CDD" id="cd00063">
    <property type="entry name" value="FN3"/>
    <property type="match status" value="1"/>
</dbReference>
<feature type="domain" description="Ig-like" evidence="14">
    <location>
        <begin position="155"/>
        <end position="247"/>
    </location>
</feature>
<dbReference type="InterPro" id="IPR007110">
    <property type="entry name" value="Ig-like_dom"/>
</dbReference>
<reference evidence="17" key="1">
    <citation type="submission" date="2016-11" db="UniProtKB">
        <authorList>
            <consortium name="WormBaseParasite"/>
        </authorList>
    </citation>
    <scope>IDENTIFICATION</scope>
</reference>
<evidence type="ECO:0000256" key="3">
    <source>
        <dbReference type="ARBA" id="ARBA00022833"/>
    </source>
</evidence>
<proteinExistence type="predicted"/>
<feature type="chain" id="PRO_5009319967" evidence="12">
    <location>
        <begin position="19"/>
        <end position="2124"/>
    </location>
</feature>
<dbReference type="Gene3D" id="4.10.1040.10">
    <property type="entry name" value="DM DNA-binding domain"/>
    <property type="match status" value="2"/>
</dbReference>
<dbReference type="InterPro" id="IPR036179">
    <property type="entry name" value="Ig-like_dom_sf"/>
</dbReference>
<dbReference type="CDD" id="cd00096">
    <property type="entry name" value="Ig"/>
    <property type="match status" value="1"/>
</dbReference>
<keyword evidence="9" id="KW-0393">Immunoglobulin domain</keyword>
<dbReference type="PANTHER" id="PTHR11640:SF31">
    <property type="entry name" value="IRREGULAR CHIASM C-ROUGHEST PROTEIN-RELATED"/>
    <property type="match status" value="1"/>
</dbReference>
<dbReference type="SUPFAM" id="SSF49265">
    <property type="entry name" value="Fibronectin type III"/>
    <property type="match status" value="1"/>
</dbReference>
<evidence type="ECO:0000313" key="17">
    <source>
        <dbReference type="WBParaSite" id="maker-uti_cns_0004957-snap-gene-0.7-mRNA-1"/>
    </source>
</evidence>
<dbReference type="Pfam" id="PF00751">
    <property type="entry name" value="DM"/>
    <property type="match status" value="2"/>
</dbReference>
<keyword evidence="16" id="KW-1185">Reference proteome</keyword>
<dbReference type="SUPFAM" id="SSF52402">
    <property type="entry name" value="Adenine nucleotide alpha hydrolases-like"/>
    <property type="match status" value="1"/>
</dbReference>
<keyword evidence="7" id="KW-0325">Glycoprotein</keyword>
<dbReference type="GO" id="GO:0005886">
    <property type="term" value="C:plasma membrane"/>
    <property type="evidence" value="ECO:0007669"/>
    <property type="project" value="TreeGrafter"/>
</dbReference>
<evidence type="ECO:0000256" key="1">
    <source>
        <dbReference type="ARBA" id="ARBA00004479"/>
    </source>
</evidence>
<dbReference type="GO" id="GO:0006355">
    <property type="term" value="P:regulation of DNA-templated transcription"/>
    <property type="evidence" value="ECO:0007669"/>
    <property type="project" value="InterPro"/>
</dbReference>
<dbReference type="PRINTS" id="PR01438">
    <property type="entry name" value="UNVRSLSTRESS"/>
</dbReference>
<keyword evidence="8 10" id="KW-0539">Nucleus</keyword>
<evidence type="ECO:0000259" key="15">
    <source>
        <dbReference type="PROSITE" id="PS50853"/>
    </source>
</evidence>
<organism evidence="16 17">
    <name type="scientific">Macrostomum lignano</name>
    <dbReference type="NCBI Taxonomy" id="282301"/>
    <lineage>
        <taxon>Eukaryota</taxon>
        <taxon>Metazoa</taxon>
        <taxon>Spiralia</taxon>
        <taxon>Lophotrochozoa</taxon>
        <taxon>Platyhelminthes</taxon>
        <taxon>Rhabditophora</taxon>
        <taxon>Macrostomorpha</taxon>
        <taxon>Macrostomida</taxon>
        <taxon>Macrostomidae</taxon>
        <taxon>Macrostomum</taxon>
    </lineage>
</organism>
<feature type="signal peptide" evidence="12">
    <location>
        <begin position="1"/>
        <end position="18"/>
    </location>
</feature>
<feature type="domain" description="DM" evidence="13">
    <location>
        <begin position="1915"/>
        <end position="1962"/>
    </location>
</feature>
<keyword evidence="12" id="KW-0732">Signal</keyword>
<dbReference type="Proteomes" id="UP000095280">
    <property type="component" value="Unplaced"/>
</dbReference>
<evidence type="ECO:0000259" key="14">
    <source>
        <dbReference type="PROSITE" id="PS50835"/>
    </source>
</evidence>
<dbReference type="PROSITE" id="PS50853">
    <property type="entry name" value="FN3"/>
    <property type="match status" value="1"/>
</dbReference>
<feature type="domain" description="Ig-like" evidence="14">
    <location>
        <begin position="412"/>
        <end position="521"/>
    </location>
</feature>
<dbReference type="InterPro" id="IPR014729">
    <property type="entry name" value="Rossmann-like_a/b/a_fold"/>
</dbReference>
<dbReference type="Pfam" id="PF00582">
    <property type="entry name" value="Usp"/>
    <property type="match status" value="1"/>
</dbReference>
<evidence type="ECO:0000256" key="6">
    <source>
        <dbReference type="ARBA" id="ARBA00023157"/>
    </source>
</evidence>
<name>A0A1I8H8U5_9PLAT</name>
<evidence type="ECO:0000256" key="9">
    <source>
        <dbReference type="ARBA" id="ARBA00023319"/>
    </source>
</evidence>
<dbReference type="SMART" id="SM00408">
    <property type="entry name" value="IGc2"/>
    <property type="match status" value="3"/>
</dbReference>
<dbReference type="GO" id="GO:0043565">
    <property type="term" value="F:sequence-specific DNA binding"/>
    <property type="evidence" value="ECO:0007669"/>
    <property type="project" value="InterPro"/>
</dbReference>
<feature type="compositionally biased region" description="Polar residues" evidence="11">
    <location>
        <begin position="1036"/>
        <end position="1053"/>
    </location>
</feature>
<feature type="domain" description="Ig-like" evidence="14">
    <location>
        <begin position="553"/>
        <end position="637"/>
    </location>
</feature>
<dbReference type="SMART" id="SM00409">
    <property type="entry name" value="IG"/>
    <property type="match status" value="5"/>
</dbReference>
<sequence>PPLRLILLLCALPHVVSPAITGQFLINSSVPASSAFVRQGASLQFACELAPGVNSSSFSVRLFCPAPFVGDSAAEDSAASGSACFENCHRVCSDSVHTCPERPALLRLFCQQAGPRSFLYTITEAAAADFDGYWSCRHAGDSSQPPASLRVLSDPGVRLAAFDPAVAMETGQAVGRCAAFRAAAAGLSFVWSRADGRPLPAGAATVQSVDGTESRLLLSNLSRTDAGHYHCSVTNAAGGVGVGLAVLNVAHPPTEVRAIVNQSVPGTAALDCAAEGGWPEPALRLLLRRLGQANVSELRPGALLRLSPADNLAAVVCQADTPSPGPPLPAVLSQQEQLTVPFPPTGGGLRMTLNSSESAASVAGPAGTVGEVFCAASAPSSPDSAIDWLPAPATWDSAAAEVTDGQTVVATPSEVGRAAWSRLRLRLRQEMNGRTGESLELLCRADSANPAASISWTLPDAASGLSAATSWTEPGLFGGLSSASRLRLDSLGRSLNSANVTCSIGHSGRPLPALQRSRTLAVLYPPSAAASVAEWSAGGGVGGGGIGGCCPPGARVLLACRAFGGNPNAASAAEDDEVEFEWQRAGGAGSNWSMVATGTILTVHSLTSTTAGRYRCRAASRGSGRRFGEASDAVPLTPLSPPRLLESASRTTSWTAVGQPAALVLTLAAASPAPTGAVWCRLARSGGGSCAPIDRNRLTVLDRPRNLTYSLLFSSLTPNDYADYSATVSNVAGAAVFAPLTLAPPGPPEAPAGGPWPGNATAVSGWVAWLPGRCRGAAQIFRLQWRPLNSANWTEVTGLPDPGHESGRLGWTRLSGLLSDTAYELRMRAENELGTSEFASAAEPLVTRRLPAVPDWSVAVAAAALTAGSAADALRLEFRPPASDAFTRLEARVCGGGSGASSCFLRQLLNSEIVSGRASILLPEAAAAAISSLSVSIVVMDGDVQVYETSPVRPESATSANAIPASATAVGGGLGASVAVLLVGGVAFFVAAAARRACGSGVSCCSQPAPALLRLVSSSSAATATSASSAADRGAATNSTMSTKVGASRQASVESLDEDDQQSSCGRLQTLPNQQQPQPPQPTFRPPLPPRKLHGPPTIILRLSASELLGVTSPKPLPKPRTSVQQQQQQAELRAATVLTDSTEHYISDKIHKQIRAGLKAAGALMAFLRDTLACCMTRSISFSSTPVASTSSSSSDSSSTMASLARSVPPPEAPAAPAALASPPIDFGGGEGEIVGVISADGALNTSGWEMTNSRFLDLRIVTRLTPETCFRPSLDMALRAFFSLRDCLLLLTGSSEMPAAAASWLCAAASSGWTSSRSGAPSESDSESEPLTLTSSSSGFLLKSVSLEFISHNAQAVRLVSSSLSRNGAVMPRSLVSTFRDMSLSPRRRTSPLMLNTFLPPVMRPSAFNSAKASWMEAWSFGPMMRWVASHLRGINECSIVAMGCLNDCGCKGHVGDQGVQLVRAVLVLIALPGQADPDAERHVADALAPHELVQPGVQPHVRGAHHSLREFANLRHCARRPALETDAVNALVQVDGVLAAQRAKSANQVSHRHDLHLLGDDAFYLFLILRSQRLDVEPHRGLGAVVLAIKRRRHQTGIMMRQEVAPAPAGFNGRRRVHELRRLFARLAGFCRTSNVVWRISSGRDLKVHLDALAAVERGRGLDVVEEGQRACVIRLAGLQGAVHEHQVLRLLAGRGVRAAFGIRMFTGHDRDSFCGHGWEGVPDRRVGAHAAVMKPKLAPKLRSSAVQGKLGAGRGDTARVRPPEGLNNAQRPKAEAAQAELRAEEVGGAEDQNETQVRRRDTCSTEAIQHAASSGGGSIRSDYLCRKCRAHGLKAPVRRHKKLCPYLTCGCQACRMVDRSRRVVARQIAMYRDQRGALPDLQPPTSASPNPNAATESSAAAAAASPLTAHCRKCRNHGLSVEWRGHKRRCPFLACRCDGCALILSSKAPENMEAEPEQQQQITAVSEKQKFDNSSSRVVAIAVDGGEQSKRAFDYFMRRLYRRGDHVTFLHVEAPPSGLWSDPSQVWHSIVASARQLERKVTSDWCLPYNLTDARWLCEYCGGPGPAIVKLAEDRGADLLVMGSRGLGTVRRTVLGSVSAYVVHHSSVPVVVVPNTVPYY</sequence>
<evidence type="ECO:0000256" key="11">
    <source>
        <dbReference type="SAM" id="MobiDB-lite"/>
    </source>
</evidence>
<feature type="domain" description="DM" evidence="13">
    <location>
        <begin position="1829"/>
        <end position="1876"/>
    </location>
</feature>
<dbReference type="InterPro" id="IPR036116">
    <property type="entry name" value="FN3_sf"/>
</dbReference>
<dbReference type="InterPro" id="IPR003598">
    <property type="entry name" value="Ig_sub2"/>
</dbReference>
<evidence type="ECO:0000256" key="7">
    <source>
        <dbReference type="ARBA" id="ARBA00023180"/>
    </source>
</evidence>
<feature type="DNA-binding region" description="DM" evidence="10">
    <location>
        <begin position="1915"/>
        <end position="1962"/>
    </location>
</feature>
<keyword evidence="4 10" id="KW-0238">DNA-binding</keyword>
<dbReference type="PROSITE" id="PS50809">
    <property type="entry name" value="DM_2"/>
    <property type="match status" value="2"/>
</dbReference>
<dbReference type="InterPro" id="IPR051275">
    <property type="entry name" value="Cell_adhesion_signaling"/>
</dbReference>
<keyword evidence="6" id="KW-1015">Disulfide bond</keyword>
<dbReference type="InterPro" id="IPR001275">
    <property type="entry name" value="DM_DNA-bd"/>
</dbReference>
<dbReference type="SMART" id="SM00301">
    <property type="entry name" value="DM"/>
    <property type="match status" value="2"/>
</dbReference>
<dbReference type="GO" id="GO:0005634">
    <property type="term" value="C:nucleus"/>
    <property type="evidence" value="ECO:0007669"/>
    <property type="project" value="UniProtKB-SubCell"/>
</dbReference>
<keyword evidence="5" id="KW-0472">Membrane</keyword>
<dbReference type="GO" id="GO:0050839">
    <property type="term" value="F:cell adhesion molecule binding"/>
    <property type="evidence" value="ECO:0007669"/>
    <property type="project" value="TreeGrafter"/>
</dbReference>
<dbReference type="GO" id="GO:0046872">
    <property type="term" value="F:metal ion binding"/>
    <property type="evidence" value="ECO:0007669"/>
    <property type="project" value="UniProtKB-KW"/>
</dbReference>
<feature type="compositionally biased region" description="Low complexity" evidence="11">
    <location>
        <begin position="1067"/>
        <end position="1076"/>
    </location>
</feature>
<dbReference type="PROSITE" id="PS40000">
    <property type="entry name" value="DM_1"/>
    <property type="match status" value="2"/>
</dbReference>
<evidence type="ECO:0000256" key="8">
    <source>
        <dbReference type="ARBA" id="ARBA00023242"/>
    </source>
</evidence>
<dbReference type="InterPro" id="IPR003961">
    <property type="entry name" value="FN3_dom"/>
</dbReference>
<feature type="region of interest" description="Disordered" evidence="11">
    <location>
        <begin position="1025"/>
        <end position="1096"/>
    </location>
</feature>
<evidence type="ECO:0000256" key="12">
    <source>
        <dbReference type="SAM" id="SignalP"/>
    </source>
</evidence>
<accession>A0A1I8H8U5</accession>
<feature type="compositionally biased region" description="Low complexity" evidence="11">
    <location>
        <begin position="1887"/>
        <end position="1903"/>
    </location>
</feature>
<evidence type="ECO:0000256" key="4">
    <source>
        <dbReference type="ARBA" id="ARBA00023125"/>
    </source>
</evidence>
<keyword evidence="2 10" id="KW-0479">Metal-binding</keyword>
<evidence type="ECO:0000256" key="10">
    <source>
        <dbReference type="PROSITE-ProRule" id="PRU00070"/>
    </source>
</evidence>
<comment type="subcellular location">
    <subcellularLocation>
        <location evidence="1">Membrane</location>
        <topology evidence="1">Single-pass type I membrane protein</topology>
    </subcellularLocation>
    <subcellularLocation>
        <location evidence="10">Nucleus</location>
    </subcellularLocation>
</comment>
<dbReference type="InterPro" id="IPR006015">
    <property type="entry name" value="Universal_stress_UspA"/>
</dbReference>
<feature type="region of interest" description="Disordered" evidence="11">
    <location>
        <begin position="1185"/>
        <end position="1223"/>
    </location>
</feature>
<dbReference type="SUPFAM" id="SSF48726">
    <property type="entry name" value="Immunoglobulin"/>
    <property type="match status" value="4"/>
</dbReference>
<feature type="DNA-binding region" description="DM" evidence="10">
    <location>
        <begin position="1829"/>
        <end position="1876"/>
    </location>
</feature>
<dbReference type="InterPro" id="IPR003599">
    <property type="entry name" value="Ig_sub"/>
</dbReference>
<dbReference type="CDD" id="cd23659">
    <property type="entry name" value="USP_At3g01520-like"/>
    <property type="match status" value="1"/>
</dbReference>
<evidence type="ECO:0000256" key="5">
    <source>
        <dbReference type="ARBA" id="ARBA00023136"/>
    </source>
</evidence>
<dbReference type="Gene3D" id="3.40.50.620">
    <property type="entry name" value="HUPs"/>
    <property type="match status" value="1"/>
</dbReference>
<dbReference type="GO" id="GO:0005911">
    <property type="term" value="C:cell-cell junction"/>
    <property type="evidence" value="ECO:0007669"/>
    <property type="project" value="TreeGrafter"/>
</dbReference>
<evidence type="ECO:0000259" key="13">
    <source>
        <dbReference type="PROSITE" id="PS50809"/>
    </source>
</evidence>
<dbReference type="WBParaSite" id="maker-uti_cns_0004957-snap-gene-0.7-mRNA-1">
    <property type="protein sequence ID" value="maker-uti_cns_0004957-snap-gene-0.7-mRNA-1"/>
    <property type="gene ID" value="maker-uti_cns_0004957-snap-gene-0.7"/>
</dbReference>
<dbReference type="GO" id="GO:0098609">
    <property type="term" value="P:cell-cell adhesion"/>
    <property type="evidence" value="ECO:0007669"/>
    <property type="project" value="TreeGrafter"/>
</dbReference>
<dbReference type="InterPro" id="IPR013783">
    <property type="entry name" value="Ig-like_fold"/>
</dbReference>
<feature type="region of interest" description="Disordered" evidence="11">
    <location>
        <begin position="1747"/>
        <end position="1776"/>
    </location>
</feature>
<evidence type="ECO:0000313" key="16">
    <source>
        <dbReference type="Proteomes" id="UP000095280"/>
    </source>
</evidence>
<protein>
    <submittedName>
        <fullName evidence="17">Ig-like domain-containing protein</fullName>
    </submittedName>
</protein>
<feature type="region of interest" description="Disordered" evidence="11">
    <location>
        <begin position="1879"/>
        <end position="1903"/>
    </location>
</feature>
<feature type="compositionally biased region" description="Low complexity" evidence="11">
    <location>
        <begin position="1185"/>
        <end position="1208"/>
    </location>
</feature>
<evidence type="ECO:0000256" key="2">
    <source>
        <dbReference type="ARBA" id="ARBA00022723"/>
    </source>
</evidence>
<dbReference type="SMART" id="SM00060">
    <property type="entry name" value="FN3"/>
    <property type="match status" value="1"/>
</dbReference>
<dbReference type="PROSITE" id="PS50835">
    <property type="entry name" value="IG_LIKE"/>
    <property type="match status" value="3"/>
</dbReference>
<feature type="domain" description="Fibronectin type-III" evidence="15">
    <location>
        <begin position="747"/>
        <end position="850"/>
    </location>
</feature>
<dbReference type="SUPFAM" id="SSF82927">
    <property type="entry name" value="Cysteine-rich DNA binding domain, (DM domain)"/>
    <property type="match status" value="2"/>
</dbReference>